<dbReference type="Proteomes" id="UP000197065">
    <property type="component" value="Unassembled WGS sequence"/>
</dbReference>
<dbReference type="RefSeq" id="WP_088561777.1">
    <property type="nucleotide sequence ID" value="NZ_FYEH01000007.1"/>
</dbReference>
<dbReference type="Pfam" id="PF00696">
    <property type="entry name" value="AA_kinase"/>
    <property type="match status" value="1"/>
</dbReference>
<evidence type="ECO:0000259" key="1">
    <source>
        <dbReference type="Pfam" id="PF00696"/>
    </source>
</evidence>
<dbReference type="AlphaFoldDB" id="A0A212RED3"/>
<keyword evidence="3" id="KW-1185">Reference proteome</keyword>
<protein>
    <recommendedName>
        <fullName evidence="1">Aspartate/glutamate/uridylate kinase domain-containing protein</fullName>
    </recommendedName>
</protein>
<name>A0A212RED3_9PROT</name>
<gene>
    <name evidence="2" type="ORF">SAMN07250955_107223</name>
</gene>
<dbReference type="EMBL" id="FYEH01000007">
    <property type="protein sequence ID" value="SNB70529.1"/>
    <property type="molecule type" value="Genomic_DNA"/>
</dbReference>
<dbReference type="OrthoDB" id="6683219at2"/>
<dbReference type="SUPFAM" id="SSF53633">
    <property type="entry name" value="Carbamate kinase-like"/>
    <property type="match status" value="1"/>
</dbReference>
<dbReference type="InterPro" id="IPR001048">
    <property type="entry name" value="Asp/Glu/Uridylate_kinase"/>
</dbReference>
<dbReference type="Gene3D" id="3.40.1160.10">
    <property type="entry name" value="Acetylglutamate kinase-like"/>
    <property type="match status" value="1"/>
</dbReference>
<evidence type="ECO:0000313" key="3">
    <source>
        <dbReference type="Proteomes" id="UP000197065"/>
    </source>
</evidence>
<accession>A0A212RED3</accession>
<organism evidence="2 3">
    <name type="scientific">Arboricoccus pini</name>
    <dbReference type="NCBI Taxonomy" id="1963835"/>
    <lineage>
        <taxon>Bacteria</taxon>
        <taxon>Pseudomonadati</taxon>
        <taxon>Pseudomonadota</taxon>
        <taxon>Alphaproteobacteria</taxon>
        <taxon>Geminicoccales</taxon>
        <taxon>Geminicoccaceae</taxon>
        <taxon>Arboricoccus</taxon>
    </lineage>
</organism>
<dbReference type="InterPro" id="IPR036393">
    <property type="entry name" value="AceGlu_kinase-like_sf"/>
</dbReference>
<feature type="domain" description="Aspartate/glutamate/uridylate kinase" evidence="1">
    <location>
        <begin position="2"/>
        <end position="138"/>
    </location>
</feature>
<evidence type="ECO:0000313" key="2">
    <source>
        <dbReference type="EMBL" id="SNB70529.1"/>
    </source>
</evidence>
<sequence>MWIVKLGGSLAGQAHLRPWLDQLARRAARPCLIVPGGGPFADAVRAAELIIGYDTLAAHRMAILAMQQMAMAFLSLQPALAALETMAEIQALAGSGVWLPWNLAGRDPSIRPSWDVTSDSLALWLAHRLGAPNLVLVKSAALPEGQADVGSLIDAGILDTAFAGLAATYQGHIDLLHADWRGSLVEPLPSACRVRA</sequence>
<proteinExistence type="predicted"/>
<reference evidence="2 3" key="1">
    <citation type="submission" date="2017-06" db="EMBL/GenBank/DDBJ databases">
        <authorList>
            <person name="Kim H.J."/>
            <person name="Triplett B.A."/>
        </authorList>
    </citation>
    <scope>NUCLEOTIDE SEQUENCE [LARGE SCALE GENOMIC DNA]</scope>
    <source>
        <strain evidence="2 3">B29T1</strain>
    </source>
</reference>